<dbReference type="SUPFAM" id="SSF52080">
    <property type="entry name" value="Ribosomal proteins L15p and L18e"/>
    <property type="match status" value="1"/>
</dbReference>
<dbReference type="AlphaFoldDB" id="A0A2M7IE06"/>
<dbReference type="PANTHER" id="PTHR12934:SF11">
    <property type="entry name" value="LARGE RIBOSOMAL SUBUNIT PROTEIN UL15M"/>
    <property type="match status" value="1"/>
</dbReference>
<evidence type="ECO:0000313" key="6">
    <source>
        <dbReference type="EMBL" id="PIW74735.1"/>
    </source>
</evidence>
<dbReference type="GO" id="GO:0003735">
    <property type="term" value="F:structural constituent of ribosome"/>
    <property type="evidence" value="ECO:0007669"/>
    <property type="project" value="InterPro"/>
</dbReference>
<dbReference type="GO" id="GO:0022625">
    <property type="term" value="C:cytosolic large ribosomal subunit"/>
    <property type="evidence" value="ECO:0007669"/>
    <property type="project" value="TreeGrafter"/>
</dbReference>
<name>A0A2M7IE06_9BACT</name>
<keyword evidence="4" id="KW-0694">RNA-binding</keyword>
<comment type="caution">
    <text evidence="6">The sequence shown here is derived from an EMBL/GenBank/DDBJ whole genome shotgun (WGS) entry which is preliminary data.</text>
</comment>
<evidence type="ECO:0000313" key="7">
    <source>
        <dbReference type="Proteomes" id="UP000231673"/>
    </source>
</evidence>
<comment type="similarity">
    <text evidence="1 4">Belongs to the universal ribosomal protein uL15 family.</text>
</comment>
<protein>
    <recommendedName>
        <fullName evidence="4">Large ribosomal subunit protein uL15</fullName>
    </recommendedName>
</protein>
<comment type="function">
    <text evidence="4">Binds to the 23S rRNA.</text>
</comment>
<proteinExistence type="inferred from homology"/>
<dbReference type="GO" id="GO:0019843">
    <property type="term" value="F:rRNA binding"/>
    <property type="evidence" value="ECO:0007669"/>
    <property type="project" value="UniProtKB-UniRule"/>
</dbReference>
<dbReference type="PANTHER" id="PTHR12934">
    <property type="entry name" value="50S RIBOSOMAL PROTEIN L15"/>
    <property type="match status" value="1"/>
</dbReference>
<evidence type="ECO:0000256" key="2">
    <source>
        <dbReference type="ARBA" id="ARBA00022980"/>
    </source>
</evidence>
<evidence type="ECO:0000256" key="5">
    <source>
        <dbReference type="SAM" id="MobiDB-lite"/>
    </source>
</evidence>
<evidence type="ECO:0000256" key="3">
    <source>
        <dbReference type="ARBA" id="ARBA00023274"/>
    </source>
</evidence>
<keyword evidence="3 4" id="KW-0687">Ribonucleoprotein</keyword>
<keyword evidence="2 4" id="KW-0689">Ribosomal protein</keyword>
<dbReference type="GO" id="GO:0006412">
    <property type="term" value="P:translation"/>
    <property type="evidence" value="ECO:0007669"/>
    <property type="project" value="UniProtKB-UniRule"/>
</dbReference>
<gene>
    <name evidence="4" type="primary">rplO</name>
    <name evidence="6" type="ORF">CO003_01135</name>
</gene>
<comment type="subunit">
    <text evidence="4">Part of the 50S ribosomal subunit.</text>
</comment>
<dbReference type="InterPro" id="IPR030878">
    <property type="entry name" value="Ribosomal_uL15"/>
</dbReference>
<feature type="region of interest" description="Disordered" evidence="5">
    <location>
        <begin position="1"/>
        <end position="46"/>
    </location>
</feature>
<dbReference type="Gene3D" id="3.100.10.10">
    <property type="match status" value="1"/>
</dbReference>
<sequence>MQLHELKVIHKNKSRKRVGRGGKKGTYSGRGVKGQKSRAGRKPRLGFAGGDTTIVKRLPKQRGTVGKVPIRKGIRPFWLTSKPVILNLGDIKKAFSGKKKEEIVSPKTLLKKGIIEKIRGRIPRVKILGKGAFEAAGSLKFRGVKLSKSVQKKI</sequence>
<organism evidence="6 7">
    <name type="scientific">Candidatus Portnoybacteria bacterium CG_4_8_14_3_um_filter_44_15</name>
    <dbReference type="NCBI Taxonomy" id="1974803"/>
    <lineage>
        <taxon>Bacteria</taxon>
        <taxon>Candidatus Portnoyibacteriota</taxon>
    </lineage>
</organism>
<dbReference type="InterPro" id="IPR036227">
    <property type="entry name" value="Ribosomal_uL15/eL18_sf"/>
</dbReference>
<dbReference type="Proteomes" id="UP000231673">
    <property type="component" value="Unassembled WGS sequence"/>
</dbReference>
<feature type="compositionally biased region" description="Basic residues" evidence="5">
    <location>
        <begin position="33"/>
        <end position="44"/>
    </location>
</feature>
<dbReference type="EMBL" id="PFGW01000023">
    <property type="protein sequence ID" value="PIW74735.1"/>
    <property type="molecule type" value="Genomic_DNA"/>
</dbReference>
<keyword evidence="4" id="KW-0699">rRNA-binding</keyword>
<accession>A0A2M7IE06</accession>
<feature type="compositionally biased region" description="Basic residues" evidence="5">
    <location>
        <begin position="9"/>
        <end position="23"/>
    </location>
</feature>
<evidence type="ECO:0000256" key="4">
    <source>
        <dbReference type="HAMAP-Rule" id="MF_01341"/>
    </source>
</evidence>
<evidence type="ECO:0000256" key="1">
    <source>
        <dbReference type="ARBA" id="ARBA00007320"/>
    </source>
</evidence>
<dbReference type="HAMAP" id="MF_01341">
    <property type="entry name" value="Ribosomal_uL15"/>
    <property type="match status" value="1"/>
</dbReference>
<reference evidence="7" key="1">
    <citation type="submission" date="2017-09" db="EMBL/GenBank/DDBJ databases">
        <title>Depth-based differentiation of microbial function through sediment-hosted aquifers and enrichment of novel symbionts in the deep terrestrial subsurface.</title>
        <authorList>
            <person name="Probst A.J."/>
            <person name="Ladd B."/>
            <person name="Jarett J.K."/>
            <person name="Geller-Mcgrath D.E."/>
            <person name="Sieber C.M.K."/>
            <person name="Emerson J.B."/>
            <person name="Anantharaman K."/>
            <person name="Thomas B.C."/>
            <person name="Malmstrom R."/>
            <person name="Stieglmeier M."/>
            <person name="Klingl A."/>
            <person name="Woyke T."/>
            <person name="Ryan C.M."/>
            <person name="Banfield J.F."/>
        </authorList>
    </citation>
    <scope>NUCLEOTIDE SEQUENCE [LARGE SCALE GENOMIC DNA]</scope>
</reference>
<dbReference type="InterPro" id="IPR005749">
    <property type="entry name" value="Ribosomal_uL15_bac-type"/>
</dbReference>